<gene>
    <name evidence="2" type="ORF">OC940_05350</name>
</gene>
<evidence type="ECO:0000313" key="2">
    <source>
        <dbReference type="EMBL" id="MCU7247228.1"/>
    </source>
</evidence>
<feature type="domain" description="HTH cro/C1-type" evidence="1">
    <location>
        <begin position="27"/>
        <end position="63"/>
    </location>
</feature>
<dbReference type="CDD" id="cd00093">
    <property type="entry name" value="HTH_XRE"/>
    <property type="match status" value="1"/>
</dbReference>
<dbReference type="GO" id="GO:0003677">
    <property type="term" value="F:DNA binding"/>
    <property type="evidence" value="ECO:0007669"/>
    <property type="project" value="InterPro"/>
</dbReference>
<keyword evidence="3" id="KW-1185">Reference proteome</keyword>
<name>A0A9X2XEH0_9PSED</name>
<accession>A0A9X2XEH0</accession>
<sequence length="146" mass="16399">MLRKAFASTLRFMRRHSAVLQSDFDGGISQSHVSRLERGESSVTLERLEEIADQLKVHPLSLLALAWGANENVPPADLLERVRRELESVDGLRQPIVIDDQPVTHPRIIEAGKLRDEVQRLKSLGHTKAEISRLLGVAKSTAARHW</sequence>
<dbReference type="Pfam" id="PF01381">
    <property type="entry name" value="HTH_3"/>
    <property type="match status" value="1"/>
</dbReference>
<proteinExistence type="predicted"/>
<dbReference type="PROSITE" id="PS50943">
    <property type="entry name" value="HTH_CROC1"/>
    <property type="match status" value="1"/>
</dbReference>
<dbReference type="RefSeq" id="WP_301621206.1">
    <property type="nucleotide sequence ID" value="NZ_JAOSKY010000002.1"/>
</dbReference>
<evidence type="ECO:0000259" key="1">
    <source>
        <dbReference type="PROSITE" id="PS50943"/>
    </source>
</evidence>
<dbReference type="Proteomes" id="UP001139955">
    <property type="component" value="Unassembled WGS sequence"/>
</dbReference>
<reference evidence="2" key="1">
    <citation type="submission" date="2022-09" db="EMBL/GenBank/DDBJ databases">
        <authorList>
            <person name="Cesa-Luna C."/>
            <person name="Girard L."/>
            <person name="Lood C."/>
            <person name="Hofte M."/>
            <person name="De Mot R."/>
        </authorList>
    </citation>
    <scope>NUCLEOTIDE SEQUENCE</scope>
    <source>
        <strain evidence="2">B1M3-32</strain>
    </source>
</reference>
<dbReference type="SUPFAM" id="SSF47413">
    <property type="entry name" value="lambda repressor-like DNA-binding domains"/>
    <property type="match status" value="1"/>
</dbReference>
<dbReference type="InterPro" id="IPR010982">
    <property type="entry name" value="Lambda_DNA-bd_dom_sf"/>
</dbReference>
<organism evidence="2 3">
    <name type="scientific">Pseudomonas koreensis</name>
    <dbReference type="NCBI Taxonomy" id="198620"/>
    <lineage>
        <taxon>Bacteria</taxon>
        <taxon>Pseudomonadati</taxon>
        <taxon>Pseudomonadota</taxon>
        <taxon>Gammaproteobacteria</taxon>
        <taxon>Pseudomonadales</taxon>
        <taxon>Pseudomonadaceae</taxon>
        <taxon>Pseudomonas</taxon>
    </lineage>
</organism>
<evidence type="ECO:0000313" key="3">
    <source>
        <dbReference type="Proteomes" id="UP001139955"/>
    </source>
</evidence>
<comment type="caution">
    <text evidence="2">The sequence shown here is derived from an EMBL/GenBank/DDBJ whole genome shotgun (WGS) entry which is preliminary data.</text>
</comment>
<dbReference type="InterPro" id="IPR001387">
    <property type="entry name" value="Cro/C1-type_HTH"/>
</dbReference>
<dbReference type="AlphaFoldDB" id="A0A9X2XEH0"/>
<protein>
    <submittedName>
        <fullName evidence="2">Helix-turn-helix domain-containing protein</fullName>
    </submittedName>
</protein>
<reference evidence="2" key="2">
    <citation type="journal article" date="2023" name="mSystems">
        <title>Charting the Lipopeptidome of Nonpathogenic Pseudomonas.</title>
        <authorList>
            <person name="Cesa-Luna C."/>
            <person name="Geudens N."/>
            <person name="Girard L."/>
            <person name="De Roo V."/>
            <person name="Maklad H.R."/>
            <person name="Martins J.C."/>
            <person name="Hofte M."/>
            <person name="De Mot R."/>
        </authorList>
    </citation>
    <scope>NUCLEOTIDE SEQUENCE</scope>
    <source>
        <strain evidence="2">B1M3-32</strain>
    </source>
</reference>
<dbReference type="EMBL" id="JAOSKY010000002">
    <property type="protein sequence ID" value="MCU7247228.1"/>
    <property type="molecule type" value="Genomic_DNA"/>
</dbReference>
<dbReference type="Gene3D" id="1.10.260.40">
    <property type="entry name" value="lambda repressor-like DNA-binding domains"/>
    <property type="match status" value="1"/>
</dbReference>